<evidence type="ECO:0000313" key="2">
    <source>
        <dbReference type="Proteomes" id="UP000064029"/>
    </source>
</evidence>
<dbReference type="PANTHER" id="PTHR43611">
    <property type="entry name" value="ALPHA-D-GLUCOSE 1-PHOSPHATE PHOSPHATASE"/>
    <property type="match status" value="1"/>
</dbReference>
<dbReference type="InterPro" id="IPR023214">
    <property type="entry name" value="HAD_sf"/>
</dbReference>
<dbReference type="Gene3D" id="3.40.50.1000">
    <property type="entry name" value="HAD superfamily/HAD-like"/>
    <property type="match status" value="1"/>
</dbReference>
<dbReference type="SFLD" id="SFLDG01129">
    <property type="entry name" value="C1.5:_HAD__Beta-PGM__Phosphata"/>
    <property type="match status" value="1"/>
</dbReference>
<dbReference type="RefSeq" id="WP_059756946.1">
    <property type="nucleotide sequence ID" value="NZ_CP013416.1"/>
</dbReference>
<dbReference type="Pfam" id="PF00702">
    <property type="entry name" value="Hydrolase"/>
    <property type="match status" value="1"/>
</dbReference>
<comment type="caution">
    <text evidence="1">The sequence shown here is derived from an EMBL/GenBank/DDBJ whole genome shotgun (WGS) entry which is preliminary data.</text>
</comment>
<keyword evidence="1" id="KW-0378">Hydrolase</keyword>
<dbReference type="InterPro" id="IPR006439">
    <property type="entry name" value="HAD-SF_hydro_IA"/>
</dbReference>
<evidence type="ECO:0000313" key="1">
    <source>
        <dbReference type="EMBL" id="KVG58185.1"/>
    </source>
</evidence>
<organism evidence="1 2">
    <name type="scientific">Burkholderia ubonensis</name>
    <dbReference type="NCBI Taxonomy" id="101571"/>
    <lineage>
        <taxon>Bacteria</taxon>
        <taxon>Pseudomonadati</taxon>
        <taxon>Pseudomonadota</taxon>
        <taxon>Betaproteobacteria</taxon>
        <taxon>Burkholderiales</taxon>
        <taxon>Burkholderiaceae</taxon>
        <taxon>Burkholderia</taxon>
        <taxon>Burkholderia cepacia complex</taxon>
    </lineage>
</organism>
<protein>
    <submittedName>
        <fullName evidence="1">HAD family hydrolase</fullName>
    </submittedName>
</protein>
<dbReference type="Proteomes" id="UP000064029">
    <property type="component" value="Unassembled WGS sequence"/>
</dbReference>
<dbReference type="Gene3D" id="1.10.150.240">
    <property type="entry name" value="Putative phosphatase, domain 2"/>
    <property type="match status" value="1"/>
</dbReference>
<reference evidence="1 2" key="1">
    <citation type="submission" date="2015-11" db="EMBL/GenBank/DDBJ databases">
        <title>Expanding the genomic diversity of Burkholderia species for the development of highly accurate diagnostics.</title>
        <authorList>
            <person name="Sahl J."/>
            <person name="Keim P."/>
            <person name="Wagner D."/>
        </authorList>
    </citation>
    <scope>NUCLEOTIDE SEQUENCE [LARGE SCALE GENOMIC DNA]</scope>
    <source>
        <strain evidence="1 2">MSMB2036</strain>
    </source>
</reference>
<dbReference type="NCBIfam" id="TIGR01509">
    <property type="entry name" value="HAD-SF-IA-v3"/>
    <property type="match status" value="1"/>
</dbReference>
<proteinExistence type="predicted"/>
<dbReference type="InterPro" id="IPR023198">
    <property type="entry name" value="PGP-like_dom2"/>
</dbReference>
<dbReference type="OrthoDB" id="9797415at2"/>
<dbReference type="AlphaFoldDB" id="A0A103QZ24"/>
<name>A0A103QZ24_9BURK</name>
<accession>A0A103QZ24</accession>
<sequence>MSVPIEWVLFDMEGVLTHYDRAARVARLSALTGRPPEAVRYAIWESGLEARADAGEITPDAYLDALGDLLKCRVSCDVWLDARHASITPNPDTLALAEQVAGRCPIAVLTNNCRLVTDHLDYLNPQVARLFGAHVYSSASFGAVKPAVRAYLGCVGALGARPDSTLFIDDTDANVAGAVAAGLLGYRFVDAGSLADELRRYGLI</sequence>
<dbReference type="GO" id="GO:0016787">
    <property type="term" value="F:hydrolase activity"/>
    <property type="evidence" value="ECO:0007669"/>
    <property type="project" value="UniProtKB-KW"/>
</dbReference>
<dbReference type="SUPFAM" id="SSF56784">
    <property type="entry name" value="HAD-like"/>
    <property type="match status" value="1"/>
</dbReference>
<gene>
    <name evidence="1" type="ORF">WJ33_34600</name>
</gene>
<dbReference type="PANTHER" id="PTHR43611:SF3">
    <property type="entry name" value="FLAVIN MONONUCLEOTIDE HYDROLASE 1, CHLOROPLATIC"/>
    <property type="match status" value="1"/>
</dbReference>
<dbReference type="InterPro" id="IPR036412">
    <property type="entry name" value="HAD-like_sf"/>
</dbReference>
<dbReference type="SFLD" id="SFLDS00003">
    <property type="entry name" value="Haloacid_Dehalogenase"/>
    <property type="match status" value="1"/>
</dbReference>
<dbReference type="EMBL" id="LOXM01000232">
    <property type="protein sequence ID" value="KVG58185.1"/>
    <property type="molecule type" value="Genomic_DNA"/>
</dbReference>